<keyword evidence="7" id="KW-1185">Reference proteome</keyword>
<dbReference type="PANTHER" id="PTHR21496:SF23">
    <property type="entry name" value="3-PHENYLPROPIONATE_CINNAMIC ACID DIOXYGENASE FERREDOXIN SUBUNIT"/>
    <property type="match status" value="1"/>
</dbReference>
<evidence type="ECO:0000256" key="2">
    <source>
        <dbReference type="ARBA" id="ARBA00022723"/>
    </source>
</evidence>
<evidence type="ECO:0000313" key="7">
    <source>
        <dbReference type="Proteomes" id="UP001208938"/>
    </source>
</evidence>
<dbReference type="PROSITE" id="PS51296">
    <property type="entry name" value="RIESKE"/>
    <property type="match status" value="1"/>
</dbReference>
<keyword evidence="3" id="KW-0408">Iron</keyword>
<protein>
    <submittedName>
        <fullName evidence="6">Rieske (2Fe-2S) protein</fullName>
    </submittedName>
</protein>
<dbReference type="Proteomes" id="UP001208938">
    <property type="component" value="Unassembled WGS sequence"/>
</dbReference>
<keyword evidence="2" id="KW-0479">Metal-binding</keyword>
<accession>A0ABT3GT91</accession>
<dbReference type="PANTHER" id="PTHR21496">
    <property type="entry name" value="FERREDOXIN-RELATED"/>
    <property type="match status" value="1"/>
</dbReference>
<dbReference type="CDD" id="cd03467">
    <property type="entry name" value="Rieske"/>
    <property type="match status" value="1"/>
</dbReference>
<name>A0ABT3GT91_9RHOB</name>
<evidence type="ECO:0000259" key="5">
    <source>
        <dbReference type="PROSITE" id="PS51296"/>
    </source>
</evidence>
<dbReference type="InterPro" id="IPR017941">
    <property type="entry name" value="Rieske_2Fe-2S"/>
</dbReference>
<feature type="domain" description="Rieske" evidence="5">
    <location>
        <begin position="3"/>
        <end position="119"/>
    </location>
</feature>
<comment type="caution">
    <text evidence="6">The sequence shown here is derived from an EMBL/GenBank/DDBJ whole genome shotgun (WGS) entry which is preliminary data.</text>
</comment>
<reference evidence="6 7" key="1">
    <citation type="submission" date="2022-10" db="EMBL/GenBank/DDBJ databases">
        <title>Pararhodobacter sp. nov., isolated from marine algae.</title>
        <authorList>
            <person name="Choi B.J."/>
            <person name="Kim J.M."/>
            <person name="Lee J.K."/>
            <person name="Choi D.G."/>
            <person name="Jeon C.O."/>
        </authorList>
    </citation>
    <scope>NUCLEOTIDE SEQUENCE [LARGE SCALE GENOMIC DNA]</scope>
    <source>
        <strain evidence="6 7">ZQ420</strain>
    </source>
</reference>
<proteinExistence type="predicted"/>
<keyword evidence="4" id="KW-0411">Iron-sulfur</keyword>
<dbReference type="SUPFAM" id="SSF50022">
    <property type="entry name" value="ISP domain"/>
    <property type="match status" value="1"/>
</dbReference>
<sequence length="121" mass="13579">MTEYRIGPADQIPEGGRLVVDCDGQEIGVFCLHGTLHAWHNLCPHRQGPVCQGRIYARVIEPVAADGTTRLLAYDEDAQQIVCPWHGYEFDLQTGRCQGRPTQRLRPAQLRVEAGIVYVRP</sequence>
<evidence type="ECO:0000256" key="1">
    <source>
        <dbReference type="ARBA" id="ARBA00022714"/>
    </source>
</evidence>
<dbReference type="EMBL" id="JAPDFL010000001">
    <property type="protein sequence ID" value="MCW1930758.1"/>
    <property type="molecule type" value="Genomic_DNA"/>
</dbReference>
<gene>
    <name evidence="6" type="ORF">OKW52_00330</name>
</gene>
<organism evidence="6 7">
    <name type="scientific">Pararhodobacter zhoushanensis</name>
    <dbReference type="NCBI Taxonomy" id="2479545"/>
    <lineage>
        <taxon>Bacteria</taxon>
        <taxon>Pseudomonadati</taxon>
        <taxon>Pseudomonadota</taxon>
        <taxon>Alphaproteobacteria</taxon>
        <taxon>Rhodobacterales</taxon>
        <taxon>Paracoccaceae</taxon>
        <taxon>Pararhodobacter</taxon>
    </lineage>
</organism>
<evidence type="ECO:0000256" key="4">
    <source>
        <dbReference type="ARBA" id="ARBA00023014"/>
    </source>
</evidence>
<evidence type="ECO:0000256" key="3">
    <source>
        <dbReference type="ARBA" id="ARBA00023004"/>
    </source>
</evidence>
<keyword evidence="1" id="KW-0001">2Fe-2S</keyword>
<dbReference type="RefSeq" id="WP_264503936.1">
    <property type="nucleotide sequence ID" value="NZ_JAPDFL010000001.1"/>
</dbReference>
<dbReference type="InterPro" id="IPR036922">
    <property type="entry name" value="Rieske_2Fe-2S_sf"/>
</dbReference>
<evidence type="ECO:0000313" key="6">
    <source>
        <dbReference type="EMBL" id="MCW1930758.1"/>
    </source>
</evidence>
<dbReference type="Gene3D" id="2.102.10.10">
    <property type="entry name" value="Rieske [2Fe-2S] iron-sulphur domain"/>
    <property type="match status" value="1"/>
</dbReference>
<dbReference type="Pfam" id="PF00355">
    <property type="entry name" value="Rieske"/>
    <property type="match status" value="1"/>
</dbReference>